<proteinExistence type="predicted"/>
<evidence type="ECO:0000313" key="1">
    <source>
        <dbReference type="EMBL" id="HGH61310.1"/>
    </source>
</evidence>
<gene>
    <name evidence="1" type="ORF">ENV54_08440</name>
</gene>
<dbReference type="EMBL" id="DTGT01000264">
    <property type="protein sequence ID" value="HGH61310.1"/>
    <property type="molecule type" value="Genomic_DNA"/>
</dbReference>
<sequence length="140" mass="16014">MQRHTAQDVDTLNGDLTRFMELFAGIGEQEKLFPKYCKTCGKKYASFLDYVLDTVAKAHCLEDCSDVMGRPYTMMYRHCGCGNTLVLSITDEELPVLDQFWEAVARQAEISGKPPKSIVLEFTVQCETHFSRYRRKQSGQ</sequence>
<reference evidence="1" key="1">
    <citation type="journal article" date="2020" name="mSystems">
        <title>Genome- and Community-Level Interaction Insights into Carbon Utilization and Element Cycling Functions of Hydrothermarchaeota in Hydrothermal Sediment.</title>
        <authorList>
            <person name="Zhou Z."/>
            <person name="Liu Y."/>
            <person name="Xu W."/>
            <person name="Pan J."/>
            <person name="Luo Z.H."/>
            <person name="Li M."/>
        </authorList>
    </citation>
    <scope>NUCLEOTIDE SEQUENCE [LARGE SCALE GENOMIC DNA]</scope>
    <source>
        <strain evidence="1">SpSt-769</strain>
    </source>
</reference>
<comment type="caution">
    <text evidence="1">The sequence shown here is derived from an EMBL/GenBank/DDBJ whole genome shotgun (WGS) entry which is preliminary data.</text>
</comment>
<accession>A0A7C4EU99</accession>
<dbReference type="AlphaFoldDB" id="A0A7C4EU99"/>
<protein>
    <submittedName>
        <fullName evidence="1">Uncharacterized protein</fullName>
    </submittedName>
</protein>
<name>A0A7C4EU99_9BACT</name>
<organism evidence="1">
    <name type="scientific">Desulfomonile tiedjei</name>
    <dbReference type="NCBI Taxonomy" id="2358"/>
    <lineage>
        <taxon>Bacteria</taxon>
        <taxon>Pseudomonadati</taxon>
        <taxon>Thermodesulfobacteriota</taxon>
        <taxon>Desulfomonilia</taxon>
        <taxon>Desulfomonilales</taxon>
        <taxon>Desulfomonilaceae</taxon>
        <taxon>Desulfomonile</taxon>
    </lineage>
</organism>